<comment type="PTM">
    <text evidence="12">The Fe-S cluster can be nitrosylated by nitric oxide (NO).</text>
</comment>
<comment type="PTM">
    <text evidence="12">Upon Fe-S cluster removal intramolecular disulfide bonds are formed.</text>
</comment>
<keyword evidence="10 12" id="KW-1015">Disulfide bond</keyword>
<comment type="function">
    <text evidence="12">Acts as a transcriptional regulator. Probably redox-responsive. The apo- but not holo-form probably binds DNA.</text>
</comment>
<keyword evidence="6 12" id="KW-0408">Iron</keyword>
<evidence type="ECO:0000256" key="13">
    <source>
        <dbReference type="SAM" id="MobiDB-lite"/>
    </source>
</evidence>
<evidence type="ECO:0000256" key="2">
    <source>
        <dbReference type="ARBA" id="ARBA00006597"/>
    </source>
</evidence>
<evidence type="ECO:0000256" key="11">
    <source>
        <dbReference type="ARBA" id="ARBA00023163"/>
    </source>
</evidence>
<keyword evidence="5 12" id="KW-0479">Metal-binding</keyword>
<evidence type="ECO:0000256" key="9">
    <source>
        <dbReference type="ARBA" id="ARBA00023125"/>
    </source>
</evidence>
<evidence type="ECO:0000313" key="16">
    <source>
        <dbReference type="Proteomes" id="UP000002212"/>
    </source>
</evidence>
<dbReference type="KEGG" id="rop:ROP_00470"/>
<dbReference type="PANTHER" id="PTHR38839">
    <property type="entry name" value="TRANSCRIPTIONAL REGULATOR WHID-RELATED"/>
    <property type="match status" value="1"/>
</dbReference>
<keyword evidence="4 12" id="KW-0963">Cytoplasm</keyword>
<dbReference type="PANTHER" id="PTHR38839:SF5">
    <property type="entry name" value="TRANSCRIPTIONAL REGULATOR WHID"/>
    <property type="match status" value="1"/>
</dbReference>
<feature type="binding site" evidence="12">
    <location>
        <position position="58"/>
    </location>
    <ligand>
        <name>[4Fe-4S] cluster</name>
        <dbReference type="ChEBI" id="CHEBI:49883"/>
    </ligand>
</feature>
<keyword evidence="3 12" id="KW-0004">4Fe-4S</keyword>
<feature type="binding site" evidence="12">
    <location>
        <position position="49"/>
    </location>
    <ligand>
        <name>[4Fe-4S] cluster</name>
        <dbReference type="ChEBI" id="CHEBI:49883"/>
    </ligand>
</feature>
<dbReference type="STRING" id="632772.ROP_00470"/>
<feature type="region of interest" description="Disordered" evidence="13">
    <location>
        <begin position="74"/>
        <end position="107"/>
    </location>
</feature>
<dbReference type="AlphaFoldDB" id="C1AS45"/>
<comment type="subcellular location">
    <subcellularLocation>
        <location evidence="1 12">Cytoplasm</location>
    </subcellularLocation>
</comment>
<dbReference type="GO" id="GO:0003677">
    <property type="term" value="F:DNA binding"/>
    <property type="evidence" value="ECO:0007669"/>
    <property type="project" value="UniProtKB-UniRule"/>
</dbReference>
<feature type="domain" description="4Fe-4S Wbl-type" evidence="14">
    <location>
        <begin position="18"/>
        <end position="82"/>
    </location>
</feature>
<dbReference type="PROSITE" id="PS51674">
    <property type="entry name" value="4FE4S_WBL"/>
    <property type="match status" value="1"/>
</dbReference>
<feature type="binding site" evidence="12">
    <location>
        <position position="52"/>
    </location>
    <ligand>
        <name>[4Fe-4S] cluster</name>
        <dbReference type="ChEBI" id="CHEBI:49883"/>
    </ligand>
</feature>
<dbReference type="GO" id="GO:0035731">
    <property type="term" value="F:dinitrosyl-iron complex binding"/>
    <property type="evidence" value="ECO:0007669"/>
    <property type="project" value="UniProtKB-UniRule"/>
</dbReference>
<dbReference type="EMBL" id="AP011115">
    <property type="protein sequence ID" value="BAH48294.1"/>
    <property type="molecule type" value="Genomic_DNA"/>
</dbReference>
<protein>
    <recommendedName>
        <fullName evidence="12">Transcriptional regulator WhiB</fullName>
    </recommendedName>
</protein>
<evidence type="ECO:0000256" key="6">
    <source>
        <dbReference type="ARBA" id="ARBA00023004"/>
    </source>
</evidence>
<keyword evidence="8 12" id="KW-0805">Transcription regulation</keyword>
<gene>
    <name evidence="12" type="primary">whiB</name>
    <name evidence="15" type="ordered locus">ROP_00470</name>
</gene>
<dbReference type="HOGENOM" id="CLU_106245_6_3_11"/>
<comment type="cofactor">
    <cofactor evidence="12">
        <name>[4Fe-4S] cluster</name>
        <dbReference type="ChEBI" id="CHEBI:49883"/>
    </cofactor>
    <text evidence="12">Binds 1 [4Fe-4S] cluster per subunit. Following nitrosylation of the [4Fe-4S] cluster binds 1 [4Fe-8(NO)] cluster per subunit.</text>
</comment>
<keyword evidence="7 12" id="KW-0411">Iron-sulfur</keyword>
<comment type="similarity">
    <text evidence="2 12">Belongs to the WhiB family.</text>
</comment>
<dbReference type="InterPro" id="IPR003482">
    <property type="entry name" value="Whib"/>
</dbReference>
<evidence type="ECO:0000256" key="12">
    <source>
        <dbReference type="HAMAP-Rule" id="MF_01479"/>
    </source>
</evidence>
<dbReference type="Pfam" id="PF02467">
    <property type="entry name" value="Whib"/>
    <property type="match status" value="1"/>
</dbReference>
<evidence type="ECO:0000259" key="14">
    <source>
        <dbReference type="PROSITE" id="PS51674"/>
    </source>
</evidence>
<proteinExistence type="inferred from homology"/>
<dbReference type="InterPro" id="IPR034768">
    <property type="entry name" value="4FE4S_WBL"/>
</dbReference>
<evidence type="ECO:0000313" key="15">
    <source>
        <dbReference type="EMBL" id="BAH48294.1"/>
    </source>
</evidence>
<feature type="binding site" evidence="12">
    <location>
        <position position="19"/>
    </location>
    <ligand>
        <name>[4Fe-4S] cluster</name>
        <dbReference type="ChEBI" id="CHEBI:49883"/>
    </ligand>
</feature>
<evidence type="ECO:0000256" key="7">
    <source>
        <dbReference type="ARBA" id="ARBA00023014"/>
    </source>
</evidence>
<feature type="compositionally biased region" description="Basic residues" evidence="13">
    <location>
        <begin position="82"/>
        <end position="91"/>
    </location>
</feature>
<organism evidence="15 16">
    <name type="scientific">Rhodococcus opacus (strain B4)</name>
    <dbReference type="NCBI Taxonomy" id="632772"/>
    <lineage>
        <taxon>Bacteria</taxon>
        <taxon>Bacillati</taxon>
        <taxon>Actinomycetota</taxon>
        <taxon>Actinomycetes</taxon>
        <taxon>Mycobacteriales</taxon>
        <taxon>Nocardiaceae</taxon>
        <taxon>Rhodococcus</taxon>
    </lineage>
</organism>
<dbReference type="GO" id="GO:0045892">
    <property type="term" value="P:negative regulation of DNA-templated transcription"/>
    <property type="evidence" value="ECO:0007669"/>
    <property type="project" value="TreeGrafter"/>
</dbReference>
<evidence type="ECO:0000256" key="3">
    <source>
        <dbReference type="ARBA" id="ARBA00022485"/>
    </source>
</evidence>
<name>C1AS45_RHOOB</name>
<dbReference type="GO" id="GO:0046872">
    <property type="term" value="F:metal ion binding"/>
    <property type="evidence" value="ECO:0007669"/>
    <property type="project" value="UniProtKB-KW"/>
</dbReference>
<evidence type="ECO:0000256" key="1">
    <source>
        <dbReference type="ARBA" id="ARBA00004496"/>
    </source>
</evidence>
<evidence type="ECO:0000256" key="8">
    <source>
        <dbReference type="ARBA" id="ARBA00023015"/>
    </source>
</evidence>
<keyword evidence="9 12" id="KW-0238">DNA-binding</keyword>
<dbReference type="GO" id="GO:0045454">
    <property type="term" value="P:cell redox homeostasis"/>
    <property type="evidence" value="ECO:0007669"/>
    <property type="project" value="TreeGrafter"/>
</dbReference>
<dbReference type="GO" id="GO:0005737">
    <property type="term" value="C:cytoplasm"/>
    <property type="evidence" value="ECO:0007669"/>
    <property type="project" value="UniProtKB-SubCell"/>
</dbReference>
<dbReference type="HAMAP" id="MF_01479">
    <property type="entry name" value="WhiB"/>
    <property type="match status" value="1"/>
</dbReference>
<evidence type="ECO:0000256" key="4">
    <source>
        <dbReference type="ARBA" id="ARBA00022490"/>
    </source>
</evidence>
<evidence type="ECO:0000256" key="5">
    <source>
        <dbReference type="ARBA" id="ARBA00022723"/>
    </source>
</evidence>
<keyword evidence="11 12" id="KW-0804">Transcription</keyword>
<accession>C1AS45</accession>
<sequence length="137" mass="15170">MPDHFHHSPDRDWPHRASCRGTDTNLFFSPDGERGNVRARRERAAKQICQDCPVLAQCRAHALTTTETYGIWGGMSETERTRHTRRTRVPARHRDATPAPAPQPPPLYLLAHVTNACAAKPVPPVTAPPSEPANVSP</sequence>
<evidence type="ECO:0000256" key="10">
    <source>
        <dbReference type="ARBA" id="ARBA00023157"/>
    </source>
</evidence>
<dbReference type="OrthoDB" id="4469003at2"/>
<dbReference type="Proteomes" id="UP000002212">
    <property type="component" value="Chromosome"/>
</dbReference>
<dbReference type="GO" id="GO:0051539">
    <property type="term" value="F:4 iron, 4 sulfur cluster binding"/>
    <property type="evidence" value="ECO:0007669"/>
    <property type="project" value="UniProtKB-UniRule"/>
</dbReference>
<dbReference type="GO" id="GO:0047134">
    <property type="term" value="F:protein-disulfide reductase [NAD(P)H] activity"/>
    <property type="evidence" value="ECO:0007669"/>
    <property type="project" value="TreeGrafter"/>
</dbReference>
<dbReference type="PATRIC" id="fig|632772.20.peg.52"/>
<reference evidence="15 16" key="1">
    <citation type="submission" date="2009-03" db="EMBL/GenBank/DDBJ databases">
        <title>Comparison of the complete genome sequences of Rhodococcus erythropolis PR4 and Rhodococcus opacus B4.</title>
        <authorList>
            <person name="Takarada H."/>
            <person name="Sekine M."/>
            <person name="Hosoyama A."/>
            <person name="Yamada R."/>
            <person name="Fujisawa T."/>
            <person name="Omata S."/>
            <person name="Shimizu A."/>
            <person name="Tsukatani N."/>
            <person name="Tanikawa S."/>
            <person name="Fujita N."/>
            <person name="Harayama S."/>
        </authorList>
    </citation>
    <scope>NUCLEOTIDE SEQUENCE [LARGE SCALE GENOMIC DNA]</scope>
    <source>
        <strain evidence="15 16">B4</strain>
    </source>
</reference>